<sequence length="225" mass="23631">MKLFVVAGLVLLLAGSFVSAKPIQADTQVPTDTQPDESPSQAWASSVNSAYSADGIMSSVLDMIRSMFGGDEPAAKTVAELADHAPGNVSMLVNGVKRADLQAVIGDPNWEATIFCPTNRAFRAALLKLKIKITDLYTDKTALMNILSYHTVPGPALTAGQLKDGQQLTTVSQHTLTVHVDKVEGTSIAGASDTGKVVAADIKAGKTVIHVIDEVLLPPKPSAEL</sequence>
<keyword evidence="2" id="KW-1185">Reference proteome</keyword>
<dbReference type="SMART" id="SM00554">
    <property type="entry name" value="FAS1"/>
    <property type="match status" value="1"/>
</dbReference>
<dbReference type="EMBL" id="FNXT01000001">
    <property type="protein sequence ID" value="SZX59414.1"/>
    <property type="molecule type" value="Genomic_DNA"/>
</dbReference>
<dbReference type="SUPFAM" id="SSF82153">
    <property type="entry name" value="FAS1 domain"/>
    <property type="match status" value="1"/>
</dbReference>
<dbReference type="InterPro" id="IPR036378">
    <property type="entry name" value="FAS1_dom_sf"/>
</dbReference>
<dbReference type="PANTHER" id="PTHR10900">
    <property type="entry name" value="PERIOSTIN-RELATED"/>
    <property type="match status" value="1"/>
</dbReference>
<name>A0A383V4B4_TETOB</name>
<dbReference type="STRING" id="3088.A0A383V4B4"/>
<dbReference type="InterPro" id="IPR000782">
    <property type="entry name" value="FAS1_domain"/>
</dbReference>
<organism evidence="1 2">
    <name type="scientific">Tetradesmus obliquus</name>
    <name type="common">Green alga</name>
    <name type="synonym">Acutodesmus obliquus</name>
    <dbReference type="NCBI Taxonomy" id="3088"/>
    <lineage>
        <taxon>Eukaryota</taxon>
        <taxon>Viridiplantae</taxon>
        <taxon>Chlorophyta</taxon>
        <taxon>core chlorophytes</taxon>
        <taxon>Chlorophyceae</taxon>
        <taxon>CS clade</taxon>
        <taxon>Sphaeropleales</taxon>
        <taxon>Scenedesmaceae</taxon>
        <taxon>Tetradesmus</taxon>
    </lineage>
</organism>
<protein>
    <submittedName>
        <fullName evidence="1">Uncharacterized protein</fullName>
    </submittedName>
</protein>
<gene>
    <name evidence="1" type="ORF">BQ4739_LOCUS34</name>
</gene>
<dbReference type="Proteomes" id="UP000256970">
    <property type="component" value="Unassembled WGS sequence"/>
</dbReference>
<dbReference type="InterPro" id="IPR050904">
    <property type="entry name" value="Adhesion/Biosynth-related"/>
</dbReference>
<dbReference type="Gene3D" id="2.30.180.10">
    <property type="entry name" value="FAS1 domain"/>
    <property type="match status" value="1"/>
</dbReference>
<dbReference type="AlphaFoldDB" id="A0A383V4B4"/>
<dbReference type="Pfam" id="PF02469">
    <property type="entry name" value="Fasciclin"/>
    <property type="match status" value="1"/>
</dbReference>
<dbReference type="GO" id="GO:0005615">
    <property type="term" value="C:extracellular space"/>
    <property type="evidence" value="ECO:0007669"/>
    <property type="project" value="TreeGrafter"/>
</dbReference>
<reference evidence="1 2" key="1">
    <citation type="submission" date="2016-10" db="EMBL/GenBank/DDBJ databases">
        <authorList>
            <person name="Cai Z."/>
        </authorList>
    </citation>
    <scope>NUCLEOTIDE SEQUENCE [LARGE SCALE GENOMIC DNA]</scope>
</reference>
<dbReference type="PANTHER" id="PTHR10900:SF77">
    <property type="entry name" value="FI19380P1"/>
    <property type="match status" value="1"/>
</dbReference>
<evidence type="ECO:0000313" key="1">
    <source>
        <dbReference type="EMBL" id="SZX59414.1"/>
    </source>
</evidence>
<evidence type="ECO:0000313" key="2">
    <source>
        <dbReference type="Proteomes" id="UP000256970"/>
    </source>
</evidence>
<dbReference type="PROSITE" id="PS50213">
    <property type="entry name" value="FAS1"/>
    <property type="match status" value="1"/>
</dbReference>
<accession>A0A383V4B4</accession>
<proteinExistence type="predicted"/>